<dbReference type="SMART" id="SM00387">
    <property type="entry name" value="HATPase_c"/>
    <property type="match status" value="1"/>
</dbReference>
<dbReference type="InterPro" id="IPR029016">
    <property type="entry name" value="GAF-like_dom_sf"/>
</dbReference>
<evidence type="ECO:0000256" key="6">
    <source>
        <dbReference type="ARBA" id="ARBA00022777"/>
    </source>
</evidence>
<dbReference type="InterPro" id="IPR013655">
    <property type="entry name" value="PAS_fold_3"/>
</dbReference>
<feature type="domain" description="PAC" evidence="15">
    <location>
        <begin position="524"/>
        <end position="576"/>
    </location>
</feature>
<dbReference type="SMART" id="SM00448">
    <property type="entry name" value="REC"/>
    <property type="match status" value="1"/>
</dbReference>
<evidence type="ECO:0000256" key="1">
    <source>
        <dbReference type="ARBA" id="ARBA00000085"/>
    </source>
</evidence>
<evidence type="ECO:0000259" key="11">
    <source>
        <dbReference type="PROSITE" id="PS50046"/>
    </source>
</evidence>
<keyword evidence="7" id="KW-0902">Two-component regulatory system</keyword>
<evidence type="ECO:0000256" key="9">
    <source>
        <dbReference type="PROSITE-ProRule" id="PRU00169"/>
    </source>
</evidence>
<keyword evidence="17" id="KW-1185">Reference proteome</keyword>
<evidence type="ECO:0000256" key="3">
    <source>
        <dbReference type="ARBA" id="ARBA00012438"/>
    </source>
</evidence>
<dbReference type="SUPFAM" id="SSF55874">
    <property type="entry name" value="ATPase domain of HSP90 chaperone/DNA topoisomerase II/histidine kinase"/>
    <property type="match status" value="1"/>
</dbReference>
<keyword evidence="5" id="KW-0808">Transferase</keyword>
<evidence type="ECO:0000256" key="5">
    <source>
        <dbReference type="ARBA" id="ARBA00022679"/>
    </source>
</evidence>
<dbReference type="Proteomes" id="UP000218238">
    <property type="component" value="Unassembled WGS sequence"/>
</dbReference>
<gene>
    <name evidence="16" type="ORF">CK510_15510</name>
</gene>
<dbReference type="SMART" id="SM00388">
    <property type="entry name" value="HisKA"/>
    <property type="match status" value="1"/>
</dbReference>
<feature type="domain" description="Phytochrome chromophore attachment site" evidence="11">
    <location>
        <begin position="596"/>
        <end position="732"/>
    </location>
</feature>
<proteinExistence type="inferred from homology"/>
<dbReference type="InterPro" id="IPR000700">
    <property type="entry name" value="PAS-assoc_C"/>
</dbReference>
<dbReference type="InterPro" id="IPR001610">
    <property type="entry name" value="PAC"/>
</dbReference>
<dbReference type="SMART" id="SM00065">
    <property type="entry name" value="GAF"/>
    <property type="match status" value="2"/>
</dbReference>
<dbReference type="NCBIfam" id="TIGR00229">
    <property type="entry name" value="sensory_box"/>
    <property type="match status" value="2"/>
</dbReference>
<dbReference type="InterPro" id="IPR000014">
    <property type="entry name" value="PAS"/>
</dbReference>
<dbReference type="PROSITE" id="PS50109">
    <property type="entry name" value="HIS_KIN"/>
    <property type="match status" value="1"/>
</dbReference>
<comment type="similarity">
    <text evidence="2">In the N-terminal section; belongs to the phytochrome family.</text>
</comment>
<dbReference type="InterPro" id="IPR035965">
    <property type="entry name" value="PAS-like_dom_sf"/>
</dbReference>
<keyword evidence="4 9" id="KW-0597">Phosphoprotein</keyword>
<dbReference type="Gene3D" id="3.30.450.40">
    <property type="match status" value="2"/>
</dbReference>
<dbReference type="Pfam" id="PF00072">
    <property type="entry name" value="Response_reg"/>
    <property type="match status" value="1"/>
</dbReference>
<dbReference type="Pfam" id="PF00512">
    <property type="entry name" value="HisKA"/>
    <property type="match status" value="1"/>
</dbReference>
<dbReference type="PROSITE" id="PS50112">
    <property type="entry name" value="PAS"/>
    <property type="match status" value="2"/>
</dbReference>
<dbReference type="InterPro" id="IPR001789">
    <property type="entry name" value="Sig_transdc_resp-reg_receiver"/>
</dbReference>
<organism evidence="16 17">
    <name type="scientific">Brunnivagina elsteri CCALA 953</name>
    <dbReference type="NCBI Taxonomy" id="987040"/>
    <lineage>
        <taxon>Bacteria</taxon>
        <taxon>Bacillati</taxon>
        <taxon>Cyanobacteriota</taxon>
        <taxon>Cyanophyceae</taxon>
        <taxon>Nostocales</taxon>
        <taxon>Calotrichaceae</taxon>
        <taxon>Brunnivagina</taxon>
    </lineage>
</organism>
<evidence type="ECO:0000256" key="4">
    <source>
        <dbReference type="ARBA" id="ARBA00022553"/>
    </source>
</evidence>
<dbReference type="PROSITE" id="PS50110">
    <property type="entry name" value="RESPONSE_REGULATORY"/>
    <property type="match status" value="1"/>
</dbReference>
<feature type="domain" description="PAS" evidence="14">
    <location>
        <begin position="155"/>
        <end position="227"/>
    </location>
</feature>
<dbReference type="SMART" id="SM00091">
    <property type="entry name" value="PAS"/>
    <property type="match status" value="3"/>
</dbReference>
<dbReference type="InterPro" id="IPR011006">
    <property type="entry name" value="CheY-like_superfamily"/>
</dbReference>
<evidence type="ECO:0000259" key="15">
    <source>
        <dbReference type="PROSITE" id="PS50113"/>
    </source>
</evidence>
<dbReference type="InterPro" id="IPR004358">
    <property type="entry name" value="Sig_transdc_His_kin-like_C"/>
</dbReference>
<reference evidence="16 17" key="1">
    <citation type="submission" date="2017-08" db="EMBL/GenBank/DDBJ databases">
        <title>Draft genome sequence of filamentous cyanobacterium Calothrix elsteri CCALA 953.</title>
        <authorList>
            <person name="Gagunashvili A.N."/>
            <person name="Elster J."/>
            <person name="Andresson O.S."/>
        </authorList>
    </citation>
    <scope>NUCLEOTIDE SEQUENCE [LARGE SCALE GENOMIC DNA]</scope>
    <source>
        <strain evidence="16 17">CCALA 953</strain>
    </source>
</reference>
<dbReference type="SUPFAM" id="SSF55785">
    <property type="entry name" value="PYP-like sensor domain (PAS domain)"/>
    <property type="match status" value="2"/>
</dbReference>
<evidence type="ECO:0000313" key="17">
    <source>
        <dbReference type="Proteomes" id="UP000218238"/>
    </source>
</evidence>
<dbReference type="Pfam" id="PF01590">
    <property type="entry name" value="GAF"/>
    <property type="match status" value="2"/>
</dbReference>
<comment type="function">
    <text evidence="8">Photoreceptor which exists in two forms that are reversibly interconvertible by light: the R form that absorbs maximally in the red region of the spectrum and the FR form that absorbs maximally in the far-red region.</text>
</comment>
<dbReference type="SUPFAM" id="SSF47384">
    <property type="entry name" value="Homodimeric domain of signal transducing histidine kinase"/>
    <property type="match status" value="1"/>
</dbReference>
<evidence type="ECO:0000259" key="14">
    <source>
        <dbReference type="PROSITE" id="PS50112"/>
    </source>
</evidence>
<dbReference type="Gene3D" id="1.10.287.130">
    <property type="match status" value="1"/>
</dbReference>
<dbReference type="InterPro" id="IPR052162">
    <property type="entry name" value="Sensor_kinase/Photoreceptor"/>
</dbReference>
<feature type="domain" description="Histidine kinase" evidence="12">
    <location>
        <begin position="766"/>
        <end position="985"/>
    </location>
</feature>
<dbReference type="GO" id="GO:0000155">
    <property type="term" value="F:phosphorelay sensor kinase activity"/>
    <property type="evidence" value="ECO:0007669"/>
    <property type="project" value="InterPro"/>
</dbReference>
<feature type="coiled-coil region" evidence="10">
    <location>
        <begin position="726"/>
        <end position="763"/>
    </location>
</feature>
<dbReference type="FunFam" id="3.30.565.10:FF:000006">
    <property type="entry name" value="Sensor histidine kinase WalK"/>
    <property type="match status" value="1"/>
</dbReference>
<comment type="catalytic activity">
    <reaction evidence="1">
        <text>ATP + protein L-histidine = ADP + protein N-phospho-L-histidine.</text>
        <dbReference type="EC" id="2.7.13.3"/>
    </reaction>
</comment>
<dbReference type="Pfam" id="PF08447">
    <property type="entry name" value="PAS_3"/>
    <property type="match status" value="2"/>
</dbReference>
<dbReference type="Gene3D" id="3.30.450.20">
    <property type="entry name" value="PAS domain"/>
    <property type="match status" value="2"/>
</dbReference>
<dbReference type="PROSITE" id="PS50046">
    <property type="entry name" value="PHYTOCHROME_2"/>
    <property type="match status" value="1"/>
</dbReference>
<comment type="caution">
    <text evidence="16">The sequence shown here is derived from an EMBL/GenBank/DDBJ whole genome shotgun (WGS) entry which is preliminary data.</text>
</comment>
<dbReference type="InterPro" id="IPR036097">
    <property type="entry name" value="HisK_dim/P_sf"/>
</dbReference>
<dbReference type="InterPro" id="IPR005467">
    <property type="entry name" value="His_kinase_dom"/>
</dbReference>
<dbReference type="InterPro" id="IPR003018">
    <property type="entry name" value="GAF"/>
</dbReference>
<dbReference type="Gene3D" id="2.10.70.100">
    <property type="match status" value="1"/>
</dbReference>
<dbReference type="SUPFAM" id="SSF52172">
    <property type="entry name" value="CheY-like"/>
    <property type="match status" value="1"/>
</dbReference>
<dbReference type="CDD" id="cd00130">
    <property type="entry name" value="PAS"/>
    <property type="match status" value="2"/>
</dbReference>
<accession>A0A2A2THD0</accession>
<dbReference type="AlphaFoldDB" id="A0A2A2THD0"/>
<keyword evidence="10" id="KW-0175">Coiled coil</keyword>
<dbReference type="Gene3D" id="3.30.565.10">
    <property type="entry name" value="Histidine kinase-like ATPase, C-terminal domain"/>
    <property type="match status" value="1"/>
</dbReference>
<dbReference type="RefSeq" id="WP_095722560.1">
    <property type="nucleotide sequence ID" value="NZ_NTFS01000166.1"/>
</dbReference>
<feature type="modified residue" description="4-aspartylphosphate" evidence="9">
    <location>
        <position position="53"/>
    </location>
</feature>
<dbReference type="PANTHER" id="PTHR43304:SF1">
    <property type="entry name" value="PAC DOMAIN-CONTAINING PROTEIN"/>
    <property type="match status" value="1"/>
</dbReference>
<dbReference type="SUPFAM" id="SSF55781">
    <property type="entry name" value="GAF domain-like"/>
    <property type="match status" value="2"/>
</dbReference>
<dbReference type="PANTHER" id="PTHR43304">
    <property type="entry name" value="PHYTOCHROME-LIKE PROTEIN CPH1"/>
    <property type="match status" value="1"/>
</dbReference>
<keyword evidence="6 16" id="KW-0418">Kinase</keyword>
<evidence type="ECO:0000256" key="2">
    <source>
        <dbReference type="ARBA" id="ARBA00006402"/>
    </source>
</evidence>
<evidence type="ECO:0000256" key="10">
    <source>
        <dbReference type="SAM" id="Coils"/>
    </source>
</evidence>
<dbReference type="EMBL" id="NTFS01000166">
    <property type="protein sequence ID" value="PAX53154.1"/>
    <property type="molecule type" value="Genomic_DNA"/>
</dbReference>
<dbReference type="SMART" id="SM00086">
    <property type="entry name" value="PAC"/>
    <property type="match status" value="2"/>
</dbReference>
<feature type="domain" description="PAS" evidence="14">
    <location>
        <begin position="448"/>
        <end position="520"/>
    </location>
</feature>
<dbReference type="OrthoDB" id="9778628at2"/>
<evidence type="ECO:0000256" key="7">
    <source>
        <dbReference type="ARBA" id="ARBA00023012"/>
    </source>
</evidence>
<dbReference type="PRINTS" id="PR00344">
    <property type="entry name" value="BCTRLSENSOR"/>
</dbReference>
<dbReference type="EC" id="2.7.13.3" evidence="3"/>
<sequence>MNELILIVDDDALARIQLRELLLQAGYQVAEASEGEQALAIYQELKPDMVLLDALMEGMDGFTCCELLRTLQPNQATQNISNNPANNNQVKNVPILMVTALSDQASVDRAFTSGATDYISKPIHWQVLRQRVHRLLEGKRTMEELHYQTEQSKRREAQLMMALKSAQMGIWDWNIAEDKVTWSENKEALFGLEKGTFEGTYDAFLRSIHPQDRDIVINTIQQTVEQATECDIEFRALLPDGTIRWMASKGLVFRDDSGMAVGMSGVDMDITKRKETESALEAYANRQALVAELSQLALAGLDLTTLMQQAVNAIATVLKVEFCNVLELLPEENNFLLRVGVGWEPKCVAKLKIDSQFVDTLLASESIIIDDFTTDTRFTPPDLLAFHNIVSSASVLIHGRERPFGVLGTYTTTPRDFSRDDIYFLQSIANLLAAAIERRLTEERLRESEERFQIVARATNDAIWDWDLQTNRRWWNESIHTLFGYPPQLVDPYITWWRDRIHPNDKLRIISDIQNIIDKGQQAWSTEYRFRRADDSYAYILDRAYVVRNSTGKAVRVIGAMMDISERKRVQEQLQRQNLRSQLFADFTLKIRKSLQIEDILSTSVTEVQKLLNSDRVLILRLRSNGTVTAVQEAVKSGFPVVLGQDIIDHCFSENYIDKYRQGRISAIANLETADIQPCHRQFLQKFAVKANLIVPILRQNQLWGLLIAHQCANTREWTSWEIELLRQLADQIGIALAQAKLLEQETLQRQELTRSNEELQQFAFIASHDLQEPLRKIKAFGDRLKTTCGHILPPQANDYLERMLNATQRMQALIEDLLILSRVTTRAQPFVAVDLLQITQEVLSDLEVLIQQNGGKIELGNLPIINADPLQIRQLLQNLIGNALKFHLPNKVPTVSIYSEITTDENGKEICRLSVEDNGIGFDLKYCDRIFQVFQRLHGRSEYEGTGIGLAICRKIVERHQGSLTVQSQPGEGAKFIVTLPINS</sequence>
<dbReference type="InterPro" id="IPR036890">
    <property type="entry name" value="HATPase_C_sf"/>
</dbReference>
<dbReference type="InterPro" id="IPR016132">
    <property type="entry name" value="Phyto_chromo_attachment"/>
</dbReference>
<evidence type="ECO:0000259" key="12">
    <source>
        <dbReference type="PROSITE" id="PS50109"/>
    </source>
</evidence>
<protein>
    <recommendedName>
        <fullName evidence="3">histidine kinase</fullName>
        <ecNumber evidence="3">2.7.13.3</ecNumber>
    </recommendedName>
</protein>
<dbReference type="Pfam" id="PF02518">
    <property type="entry name" value="HATPase_c"/>
    <property type="match status" value="1"/>
</dbReference>
<dbReference type="CDD" id="cd00082">
    <property type="entry name" value="HisKA"/>
    <property type="match status" value="1"/>
</dbReference>
<feature type="domain" description="PAC" evidence="15">
    <location>
        <begin position="230"/>
        <end position="282"/>
    </location>
</feature>
<evidence type="ECO:0000259" key="13">
    <source>
        <dbReference type="PROSITE" id="PS50110"/>
    </source>
</evidence>
<feature type="domain" description="Response regulatory" evidence="13">
    <location>
        <begin position="4"/>
        <end position="136"/>
    </location>
</feature>
<dbReference type="InterPro" id="IPR003594">
    <property type="entry name" value="HATPase_dom"/>
</dbReference>
<evidence type="ECO:0000313" key="16">
    <source>
        <dbReference type="EMBL" id="PAX53154.1"/>
    </source>
</evidence>
<dbReference type="PROSITE" id="PS50113">
    <property type="entry name" value="PAC"/>
    <property type="match status" value="2"/>
</dbReference>
<evidence type="ECO:0000256" key="8">
    <source>
        <dbReference type="ARBA" id="ARBA00055745"/>
    </source>
</evidence>
<dbReference type="InterPro" id="IPR003661">
    <property type="entry name" value="HisK_dim/P_dom"/>
</dbReference>
<name>A0A2A2THD0_9CYAN</name>
<dbReference type="Gene3D" id="3.40.50.2300">
    <property type="match status" value="1"/>
</dbReference>